<gene>
    <name evidence="1" type="ORF">RM520_14190</name>
</gene>
<sequence length="77" mass="8631">MGDFLFYSAKAVPLSSLTIYVNLAAKITQNSFKLNGIGSKISFRYHLFAYVVADYRLMRVIGVINQQKAVIKKASIK</sequence>
<organism evidence="1 2">
    <name type="scientific">Croceitalea vernalis</name>
    <dbReference type="NCBI Taxonomy" id="3075599"/>
    <lineage>
        <taxon>Bacteria</taxon>
        <taxon>Pseudomonadati</taxon>
        <taxon>Bacteroidota</taxon>
        <taxon>Flavobacteriia</taxon>
        <taxon>Flavobacteriales</taxon>
        <taxon>Flavobacteriaceae</taxon>
        <taxon>Croceitalea</taxon>
    </lineage>
</organism>
<proteinExistence type="predicted"/>
<protein>
    <submittedName>
        <fullName evidence="1">Uncharacterized protein</fullName>
    </submittedName>
</protein>
<comment type="caution">
    <text evidence="1">The sequence shown here is derived from an EMBL/GenBank/DDBJ whole genome shotgun (WGS) entry which is preliminary data.</text>
</comment>
<keyword evidence="2" id="KW-1185">Reference proteome</keyword>
<evidence type="ECO:0000313" key="1">
    <source>
        <dbReference type="EMBL" id="MDT0622775.1"/>
    </source>
</evidence>
<name>A0ABU3BKU0_9FLAO</name>
<dbReference type="RefSeq" id="WP_311388441.1">
    <property type="nucleotide sequence ID" value="NZ_JAVRHU010000005.1"/>
</dbReference>
<reference evidence="1 2" key="1">
    <citation type="submission" date="2023-09" db="EMBL/GenBank/DDBJ databases">
        <authorList>
            <person name="Rey-Velasco X."/>
        </authorList>
    </citation>
    <scope>NUCLEOTIDE SEQUENCE [LARGE SCALE GENOMIC DNA]</scope>
    <source>
        <strain evidence="1 2">P007</strain>
    </source>
</reference>
<accession>A0ABU3BKU0</accession>
<dbReference type="EMBL" id="JAVRHU010000005">
    <property type="protein sequence ID" value="MDT0622775.1"/>
    <property type="molecule type" value="Genomic_DNA"/>
</dbReference>
<dbReference type="Proteomes" id="UP001250662">
    <property type="component" value="Unassembled WGS sequence"/>
</dbReference>
<evidence type="ECO:0000313" key="2">
    <source>
        <dbReference type="Proteomes" id="UP001250662"/>
    </source>
</evidence>